<sequence>MSPLRRALELAAGTACLIVWMSGMASAVFIIGG</sequence>
<dbReference type="AlphaFoldDB" id="A0A7W6EIV9"/>
<proteinExistence type="predicted"/>
<dbReference type="Proteomes" id="UP000537592">
    <property type="component" value="Unassembled WGS sequence"/>
</dbReference>
<dbReference type="EMBL" id="JACICC010000020">
    <property type="protein sequence ID" value="MBB3811461.1"/>
    <property type="molecule type" value="Genomic_DNA"/>
</dbReference>
<protein>
    <submittedName>
        <fullName evidence="1">Uncharacterized protein</fullName>
    </submittedName>
</protein>
<accession>A0A7W6EIV9</accession>
<reference evidence="1 2" key="1">
    <citation type="submission" date="2020-08" db="EMBL/GenBank/DDBJ databases">
        <title>Genomic Encyclopedia of Type Strains, Phase IV (KMG-IV): sequencing the most valuable type-strain genomes for metagenomic binning, comparative biology and taxonomic classification.</title>
        <authorList>
            <person name="Goeker M."/>
        </authorList>
    </citation>
    <scope>NUCLEOTIDE SEQUENCE [LARGE SCALE GENOMIC DNA]</scope>
    <source>
        <strain evidence="1 2">DSM 28760</strain>
    </source>
</reference>
<evidence type="ECO:0000313" key="2">
    <source>
        <dbReference type="Proteomes" id="UP000537592"/>
    </source>
</evidence>
<gene>
    <name evidence="1" type="ORF">FHS81_003576</name>
</gene>
<evidence type="ECO:0000313" key="1">
    <source>
        <dbReference type="EMBL" id="MBB3811461.1"/>
    </source>
</evidence>
<keyword evidence="2" id="KW-1185">Reference proteome</keyword>
<organism evidence="1 2">
    <name type="scientific">Pseudochelatococcus contaminans</name>
    <dbReference type="NCBI Taxonomy" id="1538103"/>
    <lineage>
        <taxon>Bacteria</taxon>
        <taxon>Pseudomonadati</taxon>
        <taxon>Pseudomonadota</taxon>
        <taxon>Alphaproteobacteria</taxon>
        <taxon>Hyphomicrobiales</taxon>
        <taxon>Chelatococcaceae</taxon>
        <taxon>Pseudochelatococcus</taxon>
    </lineage>
</organism>
<comment type="caution">
    <text evidence="1">The sequence shown here is derived from an EMBL/GenBank/DDBJ whole genome shotgun (WGS) entry which is preliminary data.</text>
</comment>
<name>A0A7W6EIV9_9HYPH</name>